<evidence type="ECO:0000256" key="1">
    <source>
        <dbReference type="SAM" id="MobiDB-lite"/>
    </source>
</evidence>
<dbReference type="AlphaFoldDB" id="A0A316EET8"/>
<feature type="compositionally biased region" description="Low complexity" evidence="1">
    <location>
        <begin position="146"/>
        <end position="156"/>
    </location>
</feature>
<sequence length="171" mass="19078">MSKFTIKDRGTFKVVTSKSGKRFYAYLGEIGLFGKIFIPKNQLCIVDSFQISLLESIIFSVNNDALTLKFWLTNRKKLAPNLAFFLESEFSFNIPESPTNRLNQMKKEINEIDFKDSFQDYYYSPINTLGYVEPANYPSIDLPTNSDSDSSSSSFDFGGGDTGGGGAGGDY</sequence>
<proteinExistence type="predicted"/>
<dbReference type="Proteomes" id="UP000245489">
    <property type="component" value="Unassembled WGS sequence"/>
</dbReference>
<accession>A0A316EET8</accession>
<feature type="compositionally biased region" description="Gly residues" evidence="1">
    <location>
        <begin position="157"/>
        <end position="171"/>
    </location>
</feature>
<name>A0A316EET8_9BACT</name>
<reference evidence="2 3" key="1">
    <citation type="submission" date="2018-05" db="EMBL/GenBank/DDBJ databases">
        <title>Genomic Encyclopedia of Archaeal and Bacterial Type Strains, Phase II (KMG-II): from individual species to whole genera.</title>
        <authorList>
            <person name="Goeker M."/>
        </authorList>
    </citation>
    <scope>NUCLEOTIDE SEQUENCE [LARGE SCALE GENOMIC DNA]</scope>
    <source>
        <strain evidence="2 3">DSM 22214</strain>
    </source>
</reference>
<evidence type="ECO:0000313" key="2">
    <source>
        <dbReference type="EMBL" id="PWK27199.1"/>
    </source>
</evidence>
<dbReference type="EMBL" id="QGGO01000008">
    <property type="protein sequence ID" value="PWK27199.1"/>
    <property type="molecule type" value="Genomic_DNA"/>
</dbReference>
<keyword evidence="3" id="KW-1185">Reference proteome</keyword>
<dbReference type="RefSeq" id="WP_211321187.1">
    <property type="nucleotide sequence ID" value="NZ_QGGO01000008.1"/>
</dbReference>
<evidence type="ECO:0000313" key="3">
    <source>
        <dbReference type="Proteomes" id="UP000245489"/>
    </source>
</evidence>
<feature type="region of interest" description="Disordered" evidence="1">
    <location>
        <begin position="142"/>
        <end position="171"/>
    </location>
</feature>
<organism evidence="2 3">
    <name type="scientific">Arcicella aurantiaca</name>
    <dbReference type="NCBI Taxonomy" id="591202"/>
    <lineage>
        <taxon>Bacteria</taxon>
        <taxon>Pseudomonadati</taxon>
        <taxon>Bacteroidota</taxon>
        <taxon>Cytophagia</taxon>
        <taxon>Cytophagales</taxon>
        <taxon>Flectobacillaceae</taxon>
        <taxon>Arcicella</taxon>
    </lineage>
</organism>
<comment type="caution">
    <text evidence="2">The sequence shown here is derived from an EMBL/GenBank/DDBJ whole genome shotgun (WGS) entry which is preliminary data.</text>
</comment>
<protein>
    <submittedName>
        <fullName evidence="2">Uncharacterized protein</fullName>
    </submittedName>
</protein>
<gene>
    <name evidence="2" type="ORF">LV89_02014</name>
</gene>